<protein>
    <recommendedName>
        <fullName evidence="3">Carboxylic ester hydrolase</fullName>
        <ecNumber evidence="3">3.1.1.-</ecNumber>
    </recommendedName>
</protein>
<dbReference type="InterPro" id="IPR029058">
    <property type="entry name" value="AB_hydrolase_fold"/>
</dbReference>
<dbReference type="Gene3D" id="3.40.50.1820">
    <property type="entry name" value="alpha/beta hydrolase"/>
    <property type="match status" value="1"/>
</dbReference>
<evidence type="ECO:0000256" key="3">
    <source>
        <dbReference type="RuleBase" id="RU361235"/>
    </source>
</evidence>
<dbReference type="OrthoDB" id="408631at2759"/>
<dbReference type="PROSITE" id="PS00122">
    <property type="entry name" value="CARBOXYLESTERASE_B_1"/>
    <property type="match status" value="1"/>
</dbReference>
<dbReference type="InterPro" id="IPR002018">
    <property type="entry name" value="CarbesteraseB"/>
</dbReference>
<keyword evidence="3" id="KW-0732">Signal</keyword>
<dbReference type="EC" id="3.1.1.-" evidence="3"/>
<feature type="domain" description="Carboxylesterase type B" evidence="4">
    <location>
        <begin position="27"/>
        <end position="504"/>
    </location>
</feature>
<accession>A0A3D8RI21</accession>
<dbReference type="SUPFAM" id="SSF53474">
    <property type="entry name" value="alpha/beta-Hydrolases"/>
    <property type="match status" value="1"/>
</dbReference>
<dbReference type="PANTHER" id="PTHR11559">
    <property type="entry name" value="CARBOXYLESTERASE"/>
    <property type="match status" value="1"/>
</dbReference>
<comment type="similarity">
    <text evidence="1 3">Belongs to the type-B carboxylesterase/lipase family.</text>
</comment>
<reference evidence="5 6" key="1">
    <citation type="journal article" date="2018" name="IMA Fungus">
        <title>IMA Genome-F 9: Draft genome sequence of Annulohypoxylon stygium, Aspergillus mulundensis, Berkeleyomyces basicola (syn. Thielaviopsis basicola), Ceratocystis smalleyi, two Cercospora beticola strains, Coleophoma cylindrospora, Fusarium fracticaudum, Phialophora cf. hyalina, and Morchella septimelata.</title>
        <authorList>
            <person name="Wingfield B.D."/>
            <person name="Bills G.F."/>
            <person name="Dong Y."/>
            <person name="Huang W."/>
            <person name="Nel W.J."/>
            <person name="Swalarsk-Parry B.S."/>
            <person name="Vaghefi N."/>
            <person name="Wilken P.M."/>
            <person name="An Z."/>
            <person name="de Beer Z.W."/>
            <person name="De Vos L."/>
            <person name="Chen L."/>
            <person name="Duong T.A."/>
            <person name="Gao Y."/>
            <person name="Hammerbacher A."/>
            <person name="Kikkert J.R."/>
            <person name="Li Y."/>
            <person name="Li H."/>
            <person name="Li K."/>
            <person name="Li Q."/>
            <person name="Liu X."/>
            <person name="Ma X."/>
            <person name="Naidoo K."/>
            <person name="Pethybridge S.J."/>
            <person name="Sun J."/>
            <person name="Steenkamp E.T."/>
            <person name="van der Nest M.A."/>
            <person name="van Wyk S."/>
            <person name="Wingfield M.J."/>
            <person name="Xiong C."/>
            <person name="Yue Q."/>
            <person name="Zhang X."/>
        </authorList>
    </citation>
    <scope>NUCLEOTIDE SEQUENCE [LARGE SCALE GENOMIC DNA]</scope>
    <source>
        <strain evidence="5 6">BP5796</strain>
    </source>
</reference>
<evidence type="ECO:0000259" key="4">
    <source>
        <dbReference type="Pfam" id="PF00135"/>
    </source>
</evidence>
<proteinExistence type="inferred from homology"/>
<name>A0A3D8RI21_9HELO</name>
<sequence length="532" mass="58263">MRQQLQACTALFLSLQVPGAVAQLYNTVIETAYGPVQGAPAFNSSPAGNISQWQDITVFKGIPFAASTAGENRFRPPQNRTAWNSTLMATEFGGVCPQDFTLDSGLYYSEDCLNLNIWTAGNDTSAKLPVIMWSYPAESTAAQPLFDGAGMASKGMVFVNYNYRTGSLGWLAHPELAQEMSESYGTNSSGNWGMLDQFAALKWVHANIASFGGDPNHITIMGQSAGSAATYHMLNSPLTKGLIVNAIIESGVRHPRDPYAASVAEKYRNMSSAIANSESYMASLNASTIAEMRALSYDDLIVSFRSTYAFGAVLDYYAMPGTYDYSLSGGVANDVPILTGNTRDESGASYTENTTVAAYIASLETQYGSTWASRFLKLYPAANDTQADTAFNAHYRDTSRTGSWLWANQWNEYYTSDVYTYFWDHAPPGQDQGAYHESEINYVLNNLYGTDKPWEADDYVIAEKMNAYWVNFAKTGNPNTGGTYNGNLTYFPKSTASKNVTMQVGDGWGDLDVATPARVQLIEDYFSTQVPY</sequence>
<evidence type="ECO:0000256" key="2">
    <source>
        <dbReference type="ARBA" id="ARBA00022801"/>
    </source>
</evidence>
<dbReference type="InterPro" id="IPR019826">
    <property type="entry name" value="Carboxylesterase_B_AS"/>
</dbReference>
<keyword evidence="2 3" id="KW-0378">Hydrolase</keyword>
<dbReference type="Pfam" id="PF00135">
    <property type="entry name" value="COesterase"/>
    <property type="match status" value="1"/>
</dbReference>
<evidence type="ECO:0000256" key="1">
    <source>
        <dbReference type="ARBA" id="ARBA00005964"/>
    </source>
</evidence>
<evidence type="ECO:0000313" key="5">
    <source>
        <dbReference type="EMBL" id="RDW73606.1"/>
    </source>
</evidence>
<evidence type="ECO:0000313" key="6">
    <source>
        <dbReference type="Proteomes" id="UP000256328"/>
    </source>
</evidence>
<dbReference type="Proteomes" id="UP000256328">
    <property type="component" value="Unassembled WGS sequence"/>
</dbReference>
<dbReference type="GO" id="GO:0016787">
    <property type="term" value="F:hydrolase activity"/>
    <property type="evidence" value="ECO:0007669"/>
    <property type="project" value="UniProtKB-KW"/>
</dbReference>
<organism evidence="5 6">
    <name type="scientific">Coleophoma crateriformis</name>
    <dbReference type="NCBI Taxonomy" id="565419"/>
    <lineage>
        <taxon>Eukaryota</taxon>
        <taxon>Fungi</taxon>
        <taxon>Dikarya</taxon>
        <taxon>Ascomycota</taxon>
        <taxon>Pezizomycotina</taxon>
        <taxon>Leotiomycetes</taxon>
        <taxon>Helotiales</taxon>
        <taxon>Dermateaceae</taxon>
        <taxon>Coleophoma</taxon>
    </lineage>
</organism>
<feature type="signal peptide" evidence="3">
    <location>
        <begin position="1"/>
        <end position="22"/>
    </location>
</feature>
<comment type="caution">
    <text evidence="5">The sequence shown here is derived from an EMBL/GenBank/DDBJ whole genome shotgun (WGS) entry which is preliminary data.</text>
</comment>
<keyword evidence="6" id="KW-1185">Reference proteome</keyword>
<feature type="chain" id="PRO_5017496973" description="Carboxylic ester hydrolase" evidence="3">
    <location>
        <begin position="23"/>
        <end position="532"/>
    </location>
</feature>
<dbReference type="EMBL" id="PDLN01000010">
    <property type="protein sequence ID" value="RDW73606.1"/>
    <property type="molecule type" value="Genomic_DNA"/>
</dbReference>
<dbReference type="InterPro" id="IPR050309">
    <property type="entry name" value="Type-B_Carboxylest/Lipase"/>
</dbReference>
<gene>
    <name evidence="5" type="ORF">BP5796_07048</name>
</gene>
<dbReference type="AlphaFoldDB" id="A0A3D8RI21"/>